<reference evidence="5" key="3">
    <citation type="submission" date="2025-09" db="UniProtKB">
        <authorList>
            <consortium name="Ensembl"/>
        </authorList>
    </citation>
    <scope>IDENTIFICATION</scope>
</reference>
<keyword evidence="3" id="KW-0964">Secreted</keyword>
<evidence type="ECO:0000313" key="6">
    <source>
        <dbReference type="Proteomes" id="UP000694402"/>
    </source>
</evidence>
<dbReference type="InterPro" id="IPR036722">
    <property type="entry name" value="CART_C_sf"/>
</dbReference>
<dbReference type="GO" id="GO:0007186">
    <property type="term" value="P:G protein-coupled receptor signaling pathway"/>
    <property type="evidence" value="ECO:0007669"/>
    <property type="project" value="InterPro"/>
</dbReference>
<dbReference type="Pfam" id="PF06373">
    <property type="entry name" value="CART"/>
    <property type="match status" value="1"/>
</dbReference>
<dbReference type="GO" id="GO:0008343">
    <property type="term" value="P:adult feeding behavior"/>
    <property type="evidence" value="ECO:0007669"/>
    <property type="project" value="InterPro"/>
</dbReference>
<reference evidence="5" key="2">
    <citation type="submission" date="2025-08" db="UniProtKB">
        <authorList>
            <consortium name="Ensembl"/>
        </authorList>
    </citation>
    <scope>IDENTIFICATION</scope>
</reference>
<dbReference type="InterPro" id="IPR009106">
    <property type="entry name" value="CART"/>
</dbReference>
<evidence type="ECO:0000256" key="2">
    <source>
        <dbReference type="ARBA" id="ARBA00005294"/>
    </source>
</evidence>
<dbReference type="GO" id="GO:0032099">
    <property type="term" value="P:negative regulation of appetite"/>
    <property type="evidence" value="ECO:0007669"/>
    <property type="project" value="InterPro"/>
</dbReference>
<proteinExistence type="inferred from homology"/>
<evidence type="ECO:0000313" key="5">
    <source>
        <dbReference type="Ensembl" id="ENSOTSP00005136934.1"/>
    </source>
</evidence>
<reference evidence="6" key="1">
    <citation type="journal article" date="2018" name="PLoS ONE">
        <title>Chinook salmon (Oncorhynchus tshawytscha) genome and transcriptome.</title>
        <authorList>
            <person name="Christensen K.A."/>
            <person name="Leong J.S."/>
            <person name="Sakhrani D."/>
            <person name="Biagi C.A."/>
            <person name="Minkley D.R."/>
            <person name="Withler R.E."/>
            <person name="Rondeau E.B."/>
            <person name="Koop B.F."/>
            <person name="Devlin R.H."/>
        </authorList>
    </citation>
    <scope>NUCLEOTIDE SEQUENCE [LARGE SCALE GENOMIC DNA]</scope>
</reference>
<comment type="similarity">
    <text evidence="2">Belongs to the CART family.</text>
</comment>
<dbReference type="Proteomes" id="UP000694402">
    <property type="component" value="Unassembled WGS sequence"/>
</dbReference>
<name>A0AAZ3RA07_ONCTS</name>
<sequence>MLKSLMSLWKATLARISSTSSRDWTLASSILGAVGDVQVYGAWPGGRFVCPFCSVVVLGRLLELDPLSWVVVRTEDLLWESRIPGRNVEARLPDVPSLETRDSRKHKQLGVPVHDRGQLQREISSSVLRNKFNRLPGVCQRLRRRRITILCNSNVGKYCSVKDGAQHGHICRCPRASKCKYFFLRSL</sequence>
<dbReference type="GO" id="GO:0005184">
    <property type="term" value="F:neuropeptide hormone activity"/>
    <property type="evidence" value="ECO:0007669"/>
    <property type="project" value="InterPro"/>
</dbReference>
<dbReference type="SUPFAM" id="SSF64546">
    <property type="entry name" value="Satiety factor CART (cocaine and amphetamine regulated transcript)"/>
    <property type="match status" value="1"/>
</dbReference>
<keyword evidence="4" id="KW-1015">Disulfide bond</keyword>
<dbReference type="GeneTree" id="ENSGT00990000204496"/>
<gene>
    <name evidence="5" type="primary">si:ch211-191i18.4</name>
</gene>
<evidence type="ECO:0000256" key="1">
    <source>
        <dbReference type="ARBA" id="ARBA00004613"/>
    </source>
</evidence>
<comment type="subcellular location">
    <subcellularLocation>
        <location evidence="1">Secreted</location>
    </subcellularLocation>
</comment>
<organism evidence="5 6">
    <name type="scientific">Oncorhynchus tshawytscha</name>
    <name type="common">Chinook salmon</name>
    <name type="synonym">Salmo tshawytscha</name>
    <dbReference type="NCBI Taxonomy" id="74940"/>
    <lineage>
        <taxon>Eukaryota</taxon>
        <taxon>Metazoa</taxon>
        <taxon>Chordata</taxon>
        <taxon>Craniata</taxon>
        <taxon>Vertebrata</taxon>
        <taxon>Euteleostomi</taxon>
        <taxon>Actinopterygii</taxon>
        <taxon>Neopterygii</taxon>
        <taxon>Teleostei</taxon>
        <taxon>Protacanthopterygii</taxon>
        <taxon>Salmoniformes</taxon>
        <taxon>Salmonidae</taxon>
        <taxon>Salmoninae</taxon>
        <taxon>Oncorhynchus</taxon>
    </lineage>
</organism>
<protein>
    <submittedName>
        <fullName evidence="5">Si:ch211-191i18.4</fullName>
    </submittedName>
</protein>
<dbReference type="GO" id="GO:0043410">
    <property type="term" value="P:positive regulation of MAPK cascade"/>
    <property type="evidence" value="ECO:0007669"/>
    <property type="project" value="InterPro"/>
</dbReference>
<accession>A0AAZ3RA07</accession>
<dbReference type="Ensembl" id="ENSOTST00005187851.1">
    <property type="protein sequence ID" value="ENSOTSP00005136934.1"/>
    <property type="gene ID" value="ENSOTSG00005055087.1"/>
</dbReference>
<evidence type="ECO:0000256" key="4">
    <source>
        <dbReference type="ARBA" id="ARBA00023157"/>
    </source>
</evidence>
<dbReference type="GO" id="GO:0005615">
    <property type="term" value="C:extracellular space"/>
    <property type="evidence" value="ECO:0007669"/>
    <property type="project" value="InterPro"/>
</dbReference>
<keyword evidence="6" id="KW-1185">Reference proteome</keyword>
<evidence type="ECO:0000256" key="3">
    <source>
        <dbReference type="ARBA" id="ARBA00022525"/>
    </source>
</evidence>
<dbReference type="Gene3D" id="4.10.40.30">
    <property type="entry name" value="CART, C-terminal domain"/>
    <property type="match status" value="1"/>
</dbReference>
<dbReference type="GO" id="GO:0009267">
    <property type="term" value="P:cellular response to starvation"/>
    <property type="evidence" value="ECO:0007669"/>
    <property type="project" value="InterPro"/>
</dbReference>
<dbReference type="AlphaFoldDB" id="A0AAZ3RA07"/>